<dbReference type="EMBL" id="MUAU01000129">
    <property type="protein sequence ID" value="OOR72286.1"/>
    <property type="molecule type" value="Genomic_DNA"/>
</dbReference>
<dbReference type="Proteomes" id="UP000190641">
    <property type="component" value="Unassembled WGS sequence"/>
</dbReference>
<proteinExistence type="predicted"/>
<dbReference type="AlphaFoldDB" id="A0A9X6GDR9"/>
<evidence type="ECO:0008006" key="3">
    <source>
        <dbReference type="Google" id="ProtNLM"/>
    </source>
</evidence>
<organism evidence="1 2">
    <name type="scientific">Bacillus cereus</name>
    <dbReference type="NCBI Taxonomy" id="1396"/>
    <lineage>
        <taxon>Bacteria</taxon>
        <taxon>Bacillati</taxon>
        <taxon>Bacillota</taxon>
        <taxon>Bacilli</taxon>
        <taxon>Bacillales</taxon>
        <taxon>Bacillaceae</taxon>
        <taxon>Bacillus</taxon>
        <taxon>Bacillus cereus group</taxon>
    </lineage>
</organism>
<accession>A0A9X6GDR9</accession>
<reference evidence="1 2" key="1">
    <citation type="submission" date="2017-01" db="EMBL/GenBank/DDBJ databases">
        <title>Bacillus cereus isolates.</title>
        <authorList>
            <person name="Beno S.M."/>
        </authorList>
    </citation>
    <scope>NUCLEOTIDE SEQUENCE [LARGE SCALE GENOMIC DNA]</scope>
    <source>
        <strain evidence="1 2">FSL K6-1030</strain>
    </source>
</reference>
<protein>
    <recommendedName>
        <fullName evidence="3">Transposase</fullName>
    </recommendedName>
</protein>
<evidence type="ECO:0000313" key="1">
    <source>
        <dbReference type="EMBL" id="OOR72286.1"/>
    </source>
</evidence>
<evidence type="ECO:0000313" key="2">
    <source>
        <dbReference type="Proteomes" id="UP000190641"/>
    </source>
</evidence>
<name>A0A9X6GDR9_BACCE</name>
<comment type="caution">
    <text evidence="1">The sequence shown here is derived from an EMBL/GenBank/DDBJ whole genome shotgun (WGS) entry which is preliminary data.</text>
</comment>
<gene>
    <name evidence="1" type="ORF">BLX06_25750</name>
</gene>
<sequence length="67" mass="7759">MTVQVKLLPTKEQIRLLKQRSQEYMKLITILVSEMVKEKKNTKDIKANLPSTVKKSACQLVSRLVPY</sequence>